<reference evidence="1" key="1">
    <citation type="journal article" date="2015" name="Nature">
        <title>Complex archaea that bridge the gap between prokaryotes and eukaryotes.</title>
        <authorList>
            <person name="Spang A."/>
            <person name="Saw J.H."/>
            <person name="Jorgensen S.L."/>
            <person name="Zaremba-Niedzwiedzka K."/>
            <person name="Martijn J."/>
            <person name="Lind A.E."/>
            <person name="van Eijk R."/>
            <person name="Schleper C."/>
            <person name="Guy L."/>
            <person name="Ettema T.J."/>
        </authorList>
    </citation>
    <scope>NUCLEOTIDE SEQUENCE</scope>
</reference>
<sequence>MVRRNILKEDYKTLHLNFHLSSIQDSTAREALARILLFTLPNWFLGQSIQNELIIKSAN</sequence>
<evidence type="ECO:0000313" key="1">
    <source>
        <dbReference type="EMBL" id="KKK95561.1"/>
    </source>
</evidence>
<gene>
    <name evidence="1" type="ORF">LCGC14_2671570</name>
</gene>
<protein>
    <submittedName>
        <fullName evidence="1">Uncharacterized protein</fullName>
    </submittedName>
</protein>
<comment type="caution">
    <text evidence="1">The sequence shown here is derived from an EMBL/GenBank/DDBJ whole genome shotgun (WGS) entry which is preliminary data.</text>
</comment>
<dbReference type="AlphaFoldDB" id="A0A0F9CFW7"/>
<feature type="non-terminal residue" evidence="1">
    <location>
        <position position="59"/>
    </location>
</feature>
<organism evidence="1">
    <name type="scientific">marine sediment metagenome</name>
    <dbReference type="NCBI Taxonomy" id="412755"/>
    <lineage>
        <taxon>unclassified sequences</taxon>
        <taxon>metagenomes</taxon>
        <taxon>ecological metagenomes</taxon>
    </lineage>
</organism>
<dbReference type="EMBL" id="LAZR01046858">
    <property type="protein sequence ID" value="KKK95561.1"/>
    <property type="molecule type" value="Genomic_DNA"/>
</dbReference>
<accession>A0A0F9CFW7</accession>
<name>A0A0F9CFW7_9ZZZZ</name>
<proteinExistence type="predicted"/>